<dbReference type="Gene3D" id="1.20.1260.10">
    <property type="match status" value="1"/>
</dbReference>
<evidence type="ECO:0000256" key="1">
    <source>
        <dbReference type="ARBA" id="ARBA00022969"/>
    </source>
</evidence>
<dbReference type="EMBL" id="FOGT01000004">
    <property type="protein sequence ID" value="SER82552.1"/>
    <property type="molecule type" value="Genomic_DNA"/>
</dbReference>
<evidence type="ECO:0000256" key="4">
    <source>
        <dbReference type="SAM" id="MobiDB-lite"/>
    </source>
</evidence>
<organism evidence="5 6">
    <name type="scientific">Salipaludibacillus aurantiacus</name>
    <dbReference type="NCBI Taxonomy" id="1601833"/>
    <lineage>
        <taxon>Bacteria</taxon>
        <taxon>Bacillati</taxon>
        <taxon>Bacillota</taxon>
        <taxon>Bacilli</taxon>
        <taxon>Bacillales</taxon>
        <taxon>Bacillaceae</taxon>
    </lineage>
</organism>
<dbReference type="GO" id="GO:0030435">
    <property type="term" value="P:sporulation resulting in formation of a cellular spore"/>
    <property type="evidence" value="ECO:0007669"/>
    <property type="project" value="UniProtKB-KW"/>
</dbReference>
<comment type="subcellular location">
    <subcellularLocation>
        <location evidence="2">Spore coat</location>
    </subcellularLocation>
</comment>
<keyword evidence="5" id="KW-0167">Capsid protein</keyword>
<accession>A0A1H9SC17</accession>
<dbReference type="RefSeq" id="WP_177174212.1">
    <property type="nucleotide sequence ID" value="NZ_FOGT01000004.1"/>
</dbReference>
<feature type="compositionally biased region" description="Low complexity" evidence="4">
    <location>
        <begin position="1"/>
        <end position="26"/>
    </location>
</feature>
<dbReference type="InterPro" id="IPR012347">
    <property type="entry name" value="Ferritin-like"/>
</dbReference>
<dbReference type="InterPro" id="IPR012851">
    <property type="entry name" value="Spore_coat_CotF-like"/>
</dbReference>
<evidence type="ECO:0000256" key="3">
    <source>
        <dbReference type="ARBA" id="ARBA00024344"/>
    </source>
</evidence>
<evidence type="ECO:0000256" key="2">
    <source>
        <dbReference type="ARBA" id="ARBA00024325"/>
    </source>
</evidence>
<protein>
    <submittedName>
        <fullName evidence="5">Spore coat protein CotF</fullName>
    </submittedName>
</protein>
<dbReference type="Proteomes" id="UP000198571">
    <property type="component" value="Unassembled WGS sequence"/>
</dbReference>
<keyword evidence="5" id="KW-0946">Virion</keyword>
<feature type="region of interest" description="Disordered" evidence="4">
    <location>
        <begin position="1"/>
        <end position="36"/>
    </location>
</feature>
<dbReference type="Pfam" id="PF07875">
    <property type="entry name" value="Coat_F"/>
    <property type="match status" value="1"/>
</dbReference>
<dbReference type="PANTHER" id="PTHR39183:SF1">
    <property type="entry name" value="SPORE COAT PROTEIN F-LIKE PROTEIN YHCQ"/>
    <property type="match status" value="1"/>
</dbReference>
<keyword evidence="6" id="KW-1185">Reference proteome</keyword>
<name>A0A1H9SC17_9BACI</name>
<dbReference type="AlphaFoldDB" id="A0A1H9SC17"/>
<keyword evidence="1" id="KW-0749">Sporulation</keyword>
<dbReference type="PANTHER" id="PTHR39183">
    <property type="entry name" value="SPORE COAT PROTEIN F-LIKE PROTEIN YHCQ"/>
    <property type="match status" value="1"/>
</dbReference>
<evidence type="ECO:0000313" key="5">
    <source>
        <dbReference type="EMBL" id="SER82552.1"/>
    </source>
</evidence>
<sequence>MPNQNPNVINQQMQQQQQQGTQLSENMPPNKSHGGHELFDAHEVIGGVIGTLDQYELYNQHIQDQQLKSILNRQKSFLTELYNIMVETLKTGQKPSQSTSVYHMTESNDVMYGLTPSTPKKPAGSVNELKDENISGFMLGQVKGLASMMAMTALEMTNPVMRRVTADSVPNLIEMSYEMFLYQNRNGYYQVAQLADQDMTHMVDSYAPAPPPTLN</sequence>
<proteinExistence type="inferred from homology"/>
<reference evidence="6" key="1">
    <citation type="submission" date="2016-10" db="EMBL/GenBank/DDBJ databases">
        <authorList>
            <person name="Varghese N."/>
            <person name="Submissions S."/>
        </authorList>
    </citation>
    <scope>NUCLEOTIDE SEQUENCE [LARGE SCALE GENOMIC DNA]</scope>
    <source>
        <strain evidence="6">S9</strain>
    </source>
</reference>
<gene>
    <name evidence="5" type="ORF">SAMN05518684_104142</name>
</gene>
<evidence type="ECO:0000313" key="6">
    <source>
        <dbReference type="Proteomes" id="UP000198571"/>
    </source>
</evidence>
<comment type="similarity">
    <text evidence="3">Belongs to the CotF family.</text>
</comment>
<dbReference type="STRING" id="1601833.SAMN05518684_104142"/>